<proteinExistence type="predicted"/>
<name>A0ABY1Q869_9BACT</name>
<gene>
    <name evidence="1" type="ORF">SAMN06265222_107314</name>
</gene>
<sequence length="59" mass="6676">MPRSLLQNRSGMACLQFYLLTMRLTAGNQEIARELAVTCFGESNFLRPDRVNSGVTRLK</sequence>
<keyword evidence="2" id="KW-1185">Reference proteome</keyword>
<organism evidence="1 2">
    <name type="scientific">Neorhodopirellula lusitana</name>
    <dbReference type="NCBI Taxonomy" id="445327"/>
    <lineage>
        <taxon>Bacteria</taxon>
        <taxon>Pseudomonadati</taxon>
        <taxon>Planctomycetota</taxon>
        <taxon>Planctomycetia</taxon>
        <taxon>Pirellulales</taxon>
        <taxon>Pirellulaceae</taxon>
        <taxon>Neorhodopirellula</taxon>
    </lineage>
</organism>
<comment type="caution">
    <text evidence="1">The sequence shown here is derived from an EMBL/GenBank/DDBJ whole genome shotgun (WGS) entry which is preliminary data.</text>
</comment>
<dbReference type="EMBL" id="FXUG01000007">
    <property type="protein sequence ID" value="SMP62399.1"/>
    <property type="molecule type" value="Genomic_DNA"/>
</dbReference>
<evidence type="ECO:0000313" key="1">
    <source>
        <dbReference type="EMBL" id="SMP62399.1"/>
    </source>
</evidence>
<dbReference type="Proteomes" id="UP001158067">
    <property type="component" value="Unassembled WGS sequence"/>
</dbReference>
<reference evidence="1 2" key="1">
    <citation type="submission" date="2017-05" db="EMBL/GenBank/DDBJ databases">
        <authorList>
            <person name="Varghese N."/>
            <person name="Submissions S."/>
        </authorList>
    </citation>
    <scope>NUCLEOTIDE SEQUENCE [LARGE SCALE GENOMIC DNA]</scope>
    <source>
        <strain evidence="1 2">DSM 25457</strain>
    </source>
</reference>
<protein>
    <submittedName>
        <fullName evidence="1">Uncharacterized protein</fullName>
    </submittedName>
</protein>
<accession>A0ABY1Q869</accession>
<evidence type="ECO:0000313" key="2">
    <source>
        <dbReference type="Proteomes" id="UP001158067"/>
    </source>
</evidence>